<dbReference type="InterPro" id="IPR036259">
    <property type="entry name" value="MFS_trans_sf"/>
</dbReference>
<accession>A0A502D2D0</accession>
<dbReference type="Gene3D" id="1.20.1250.20">
    <property type="entry name" value="MFS general substrate transporter like domains"/>
    <property type="match status" value="1"/>
</dbReference>
<keyword evidence="3 6" id="KW-0812">Transmembrane</keyword>
<feature type="transmembrane region" description="Helical" evidence="6">
    <location>
        <begin position="374"/>
        <end position="398"/>
    </location>
</feature>
<feature type="domain" description="Major facilitator superfamily (MFS) profile" evidence="7">
    <location>
        <begin position="27"/>
        <end position="483"/>
    </location>
</feature>
<comment type="caution">
    <text evidence="8">The sequence shown here is derived from an EMBL/GenBank/DDBJ whole genome shotgun (WGS) entry which is preliminary data.</text>
</comment>
<feature type="transmembrane region" description="Helical" evidence="6">
    <location>
        <begin position="155"/>
        <end position="176"/>
    </location>
</feature>
<evidence type="ECO:0000256" key="2">
    <source>
        <dbReference type="ARBA" id="ARBA00022448"/>
    </source>
</evidence>
<dbReference type="PANTHER" id="PTHR42718">
    <property type="entry name" value="MAJOR FACILITATOR SUPERFAMILY MULTIDRUG TRANSPORTER MFSC"/>
    <property type="match status" value="1"/>
</dbReference>
<dbReference type="GO" id="GO:0022857">
    <property type="term" value="F:transmembrane transporter activity"/>
    <property type="evidence" value="ECO:0007669"/>
    <property type="project" value="InterPro"/>
</dbReference>
<dbReference type="RefSeq" id="WP_140738226.1">
    <property type="nucleotide sequence ID" value="NZ_RCZM01000002.1"/>
</dbReference>
<feature type="transmembrane region" description="Helical" evidence="6">
    <location>
        <begin position="241"/>
        <end position="262"/>
    </location>
</feature>
<evidence type="ECO:0000256" key="4">
    <source>
        <dbReference type="ARBA" id="ARBA00022989"/>
    </source>
</evidence>
<reference evidence="8 9" key="1">
    <citation type="journal article" date="2019" name="Environ. Microbiol.">
        <title>Species interactions and distinct microbial communities in high Arctic permafrost affected cryosols are associated with the CH4 and CO2 gas fluxes.</title>
        <authorList>
            <person name="Altshuler I."/>
            <person name="Hamel J."/>
            <person name="Turney S."/>
            <person name="Magnuson E."/>
            <person name="Levesque R."/>
            <person name="Greer C."/>
            <person name="Whyte L.G."/>
        </authorList>
    </citation>
    <scope>NUCLEOTIDE SEQUENCE [LARGE SCALE GENOMIC DNA]</scope>
    <source>
        <strain evidence="8 9">S9.3A</strain>
    </source>
</reference>
<dbReference type="OrthoDB" id="7375466at2"/>
<dbReference type="PROSITE" id="PS50850">
    <property type="entry name" value="MFS"/>
    <property type="match status" value="1"/>
</dbReference>
<dbReference type="CDD" id="cd17321">
    <property type="entry name" value="MFS_MMR_MDR_like"/>
    <property type="match status" value="1"/>
</dbReference>
<feature type="transmembrane region" description="Helical" evidence="6">
    <location>
        <begin position="121"/>
        <end position="143"/>
    </location>
</feature>
<dbReference type="EMBL" id="RCZM01000002">
    <property type="protein sequence ID" value="TPG18161.1"/>
    <property type="molecule type" value="Genomic_DNA"/>
</dbReference>
<dbReference type="SUPFAM" id="SSF103473">
    <property type="entry name" value="MFS general substrate transporter"/>
    <property type="match status" value="1"/>
</dbReference>
<keyword evidence="4 6" id="KW-1133">Transmembrane helix</keyword>
<dbReference type="Proteomes" id="UP000317722">
    <property type="component" value="Unassembled WGS sequence"/>
</dbReference>
<feature type="transmembrane region" description="Helical" evidence="6">
    <location>
        <begin position="62"/>
        <end position="81"/>
    </location>
</feature>
<evidence type="ECO:0000313" key="8">
    <source>
        <dbReference type="EMBL" id="TPG18161.1"/>
    </source>
</evidence>
<feature type="transmembrane region" description="Helical" evidence="6">
    <location>
        <begin position="459"/>
        <end position="479"/>
    </location>
</feature>
<feature type="transmembrane region" description="Helical" evidence="6">
    <location>
        <begin position="348"/>
        <end position="368"/>
    </location>
</feature>
<comment type="subcellular location">
    <subcellularLocation>
        <location evidence="1">Cell membrane</location>
        <topology evidence="1">Multi-pass membrane protein</topology>
    </subcellularLocation>
</comment>
<name>A0A502D2D0_9MICO</name>
<evidence type="ECO:0000256" key="6">
    <source>
        <dbReference type="SAM" id="Phobius"/>
    </source>
</evidence>
<sequence length="494" mass="51027">MTTSATTPTTAPTAAHTYPSLRAAWIPLAALCLAFFVEMVDNTLLSIALPTIGRDLGSGTTALQWVTGAYSLTFGGLLLTAGSMADRLGRRRVLLVGLAVFGLLSLTVVAVSTAAELISLRAALGIAAAAMAPITNSLVFRLFDDKALQMRAMTVMIVVGMSGFVLGPLLGGTALAHVRWEWLLLVNAPIALLAFVGVRLGVPADQPEGLTHDALDLPGAFLSLAAIGLACYSLTSGVEHGWSAVATIGSIVGALAAGTWFVRHERLSAAPMLDLGLFSNGTVRGAAIAQIGTSIAMASVMFGLILHFQYAYGWSPVRAGLANLPIIITMVVATPLSEWLAKRFGHRIACLVGAALMAGSLAGLSWGVEHGYHAISASMVVMTVGLRTVMTICAIALVDAMPGNRTSIGTALNDTAQEVGTSLGTAVVGTMIAALVTTRLPAGTWSSALVTSFFHGERITYAVLAVVVGMVAAAGALTLTDSRAVEEHPIEEPV</sequence>
<evidence type="ECO:0000259" key="7">
    <source>
        <dbReference type="PROSITE" id="PS50850"/>
    </source>
</evidence>
<keyword evidence="5 6" id="KW-0472">Membrane</keyword>
<feature type="transmembrane region" description="Helical" evidence="6">
    <location>
        <begin position="419"/>
        <end position="439"/>
    </location>
</feature>
<evidence type="ECO:0000256" key="5">
    <source>
        <dbReference type="ARBA" id="ARBA00023136"/>
    </source>
</evidence>
<evidence type="ECO:0000313" key="9">
    <source>
        <dbReference type="Proteomes" id="UP000317722"/>
    </source>
</evidence>
<dbReference type="AlphaFoldDB" id="A0A502D2D0"/>
<feature type="transmembrane region" description="Helical" evidence="6">
    <location>
        <begin position="283"/>
        <end position="308"/>
    </location>
</feature>
<dbReference type="InterPro" id="IPR020846">
    <property type="entry name" value="MFS_dom"/>
</dbReference>
<feature type="transmembrane region" description="Helical" evidence="6">
    <location>
        <begin position="28"/>
        <end position="50"/>
    </location>
</feature>
<keyword evidence="2" id="KW-0813">Transport</keyword>
<keyword evidence="9" id="KW-1185">Reference proteome</keyword>
<protein>
    <submittedName>
        <fullName evidence="8">MFS transporter</fullName>
    </submittedName>
</protein>
<feature type="transmembrane region" description="Helical" evidence="6">
    <location>
        <begin position="182"/>
        <end position="202"/>
    </location>
</feature>
<evidence type="ECO:0000256" key="1">
    <source>
        <dbReference type="ARBA" id="ARBA00004651"/>
    </source>
</evidence>
<feature type="transmembrane region" description="Helical" evidence="6">
    <location>
        <begin position="214"/>
        <end position="235"/>
    </location>
</feature>
<feature type="transmembrane region" description="Helical" evidence="6">
    <location>
        <begin position="93"/>
        <end position="115"/>
    </location>
</feature>
<dbReference type="GO" id="GO:0005886">
    <property type="term" value="C:plasma membrane"/>
    <property type="evidence" value="ECO:0007669"/>
    <property type="project" value="UniProtKB-SubCell"/>
</dbReference>
<evidence type="ECO:0000256" key="3">
    <source>
        <dbReference type="ARBA" id="ARBA00022692"/>
    </source>
</evidence>
<gene>
    <name evidence="8" type="ORF">EAH86_07135</name>
</gene>
<dbReference type="Gene3D" id="1.20.1720.10">
    <property type="entry name" value="Multidrug resistance protein D"/>
    <property type="match status" value="1"/>
</dbReference>
<dbReference type="PANTHER" id="PTHR42718:SF9">
    <property type="entry name" value="MAJOR FACILITATOR SUPERFAMILY MULTIDRUG TRANSPORTER MFSC"/>
    <property type="match status" value="1"/>
</dbReference>
<dbReference type="Pfam" id="PF07690">
    <property type="entry name" value="MFS_1"/>
    <property type="match status" value="1"/>
</dbReference>
<organism evidence="8 9">
    <name type="scientific">Pedococcus bigeumensis</name>
    <dbReference type="NCBI Taxonomy" id="433644"/>
    <lineage>
        <taxon>Bacteria</taxon>
        <taxon>Bacillati</taxon>
        <taxon>Actinomycetota</taxon>
        <taxon>Actinomycetes</taxon>
        <taxon>Micrococcales</taxon>
        <taxon>Intrasporangiaceae</taxon>
        <taxon>Pedococcus</taxon>
    </lineage>
</organism>
<dbReference type="InterPro" id="IPR011701">
    <property type="entry name" value="MFS"/>
</dbReference>
<proteinExistence type="predicted"/>
<feature type="transmembrane region" description="Helical" evidence="6">
    <location>
        <begin position="320"/>
        <end position="341"/>
    </location>
</feature>